<dbReference type="RefSeq" id="XP_009553208.1">
    <property type="nucleotide sequence ID" value="XM_009554913.1"/>
</dbReference>
<dbReference type="InParanoid" id="W4JNS9"/>
<dbReference type="PANTHER" id="PTHR42767">
    <property type="entry name" value="ENDO-BETA-1,6-GALACTANASE"/>
    <property type="match status" value="1"/>
</dbReference>
<dbReference type="InterPro" id="IPR013780">
    <property type="entry name" value="Glyco_hydro_b"/>
</dbReference>
<protein>
    <submittedName>
        <fullName evidence="2">Glycoside hydrolase family 5 protein</fullName>
    </submittedName>
</protein>
<organism evidence="2 3">
    <name type="scientific">Heterobasidion irregulare (strain TC 32-1)</name>
    <dbReference type="NCBI Taxonomy" id="747525"/>
    <lineage>
        <taxon>Eukaryota</taxon>
        <taxon>Fungi</taxon>
        <taxon>Dikarya</taxon>
        <taxon>Basidiomycota</taxon>
        <taxon>Agaricomycotina</taxon>
        <taxon>Agaricomycetes</taxon>
        <taxon>Russulales</taxon>
        <taxon>Bondarzewiaceae</taxon>
        <taxon>Heterobasidion</taxon>
        <taxon>Heterobasidion annosum species complex</taxon>
    </lineage>
</organism>
<dbReference type="PANTHER" id="PTHR42767:SF1">
    <property type="entry name" value="ENDO-BETA-1,6-GALACTANASE-LIKE DOMAIN-CONTAINING PROTEIN"/>
    <property type="match status" value="1"/>
</dbReference>
<name>W4JNS9_HETIT</name>
<dbReference type="AlphaFoldDB" id="W4JNS9"/>
<evidence type="ECO:0000313" key="3">
    <source>
        <dbReference type="Proteomes" id="UP000030671"/>
    </source>
</evidence>
<keyword evidence="3" id="KW-1185">Reference proteome</keyword>
<evidence type="ECO:0000313" key="2">
    <source>
        <dbReference type="EMBL" id="ETW74720.1"/>
    </source>
</evidence>
<reference evidence="2 3" key="1">
    <citation type="journal article" date="2012" name="New Phytol.">
        <title>Insight into trade-off between wood decay and parasitism from the genome of a fungal forest pathogen.</title>
        <authorList>
            <person name="Olson A."/>
            <person name="Aerts A."/>
            <person name="Asiegbu F."/>
            <person name="Belbahri L."/>
            <person name="Bouzid O."/>
            <person name="Broberg A."/>
            <person name="Canback B."/>
            <person name="Coutinho P.M."/>
            <person name="Cullen D."/>
            <person name="Dalman K."/>
            <person name="Deflorio G."/>
            <person name="van Diepen L.T."/>
            <person name="Dunand C."/>
            <person name="Duplessis S."/>
            <person name="Durling M."/>
            <person name="Gonthier P."/>
            <person name="Grimwood J."/>
            <person name="Fossdal C.G."/>
            <person name="Hansson D."/>
            <person name="Henrissat B."/>
            <person name="Hietala A."/>
            <person name="Himmelstrand K."/>
            <person name="Hoffmeister D."/>
            <person name="Hogberg N."/>
            <person name="James T.Y."/>
            <person name="Karlsson M."/>
            <person name="Kohler A."/>
            <person name="Kues U."/>
            <person name="Lee Y.H."/>
            <person name="Lin Y.C."/>
            <person name="Lind M."/>
            <person name="Lindquist E."/>
            <person name="Lombard V."/>
            <person name="Lucas S."/>
            <person name="Lunden K."/>
            <person name="Morin E."/>
            <person name="Murat C."/>
            <person name="Park J."/>
            <person name="Raffaello T."/>
            <person name="Rouze P."/>
            <person name="Salamov A."/>
            <person name="Schmutz J."/>
            <person name="Solheim H."/>
            <person name="Stahlberg J."/>
            <person name="Velez H."/>
            <person name="de Vries R.P."/>
            <person name="Wiebenga A."/>
            <person name="Woodward S."/>
            <person name="Yakovlev I."/>
            <person name="Garbelotto M."/>
            <person name="Martin F."/>
            <person name="Grigoriev I.V."/>
            <person name="Stenlid J."/>
        </authorList>
    </citation>
    <scope>NUCLEOTIDE SEQUENCE [LARGE SCALE GENOMIC DNA]</scope>
    <source>
        <strain evidence="2 3">TC 32-1</strain>
    </source>
</reference>
<dbReference type="KEGG" id="hir:HETIRDRAFT_165049"/>
<dbReference type="InterPro" id="IPR039743">
    <property type="entry name" value="6GAL/EXGAL"/>
</dbReference>
<dbReference type="Pfam" id="PF14587">
    <property type="entry name" value="Glyco_hydr_30_2"/>
    <property type="match status" value="1"/>
</dbReference>
<gene>
    <name evidence="2" type="ORF">HETIRDRAFT_165049</name>
</gene>
<dbReference type="Gene3D" id="3.20.20.80">
    <property type="entry name" value="Glycosidases"/>
    <property type="match status" value="1"/>
</dbReference>
<evidence type="ECO:0000259" key="1">
    <source>
        <dbReference type="Pfam" id="PF14587"/>
    </source>
</evidence>
<dbReference type="SUPFAM" id="SSF51445">
    <property type="entry name" value="(Trans)glycosidases"/>
    <property type="match status" value="1"/>
</dbReference>
<accession>W4JNS9</accession>
<dbReference type="OrthoDB" id="2012278at2759"/>
<dbReference type="eggNOG" id="ENOG502QQKZ">
    <property type="taxonomic scope" value="Eukaryota"/>
</dbReference>
<sequence>MLYYKVNVLITTIAPLFGLSGSATVSSTAFQTINGIGASGAWWPLDIYSFSDEVKNNVSELLFGREALSMTSYRYNIGGGGVHVGTIGRAPETMYISPGVYNWSADPQGSYFLRAASDHGVAILTAFVNSAPPAFTSNNRSCGGTLVNASIPNYATYIVDIVHHWREEGVHINFISPMNEPDNGFNSGDELCGQEGMIVEPNQRAAVVTTLRRTLDAAGLKEVGIMADESSSYGTFTADAPSWLSSAGPSLSAVSHHQYGFANNAQDMALGQTARNLSGGVPSWFSEICCFVARDESQPFGALNYGGRYDPTIVSALQTGGLVYQAFTQAQDEHFDWWLSASSGLGCDPLSDVSCPYEINADGWNDGLIYYDSNFATNSNFGVYLTKRYFLFKHFTWFIPPGAVRHAVSGLPSTVNALAFTLPSGEFKWTIIAMNLSNSTTAFEIILPEALVASRAFRTSALEDWVRVDDMVAVSGAILSVHLAELSITSVVLL</sequence>
<dbReference type="HOGENOM" id="CLU_031530_0_1_1"/>
<dbReference type="Gene3D" id="2.60.40.1180">
    <property type="entry name" value="Golgi alpha-mannosidase II"/>
    <property type="match status" value="1"/>
</dbReference>
<dbReference type="GO" id="GO:0004553">
    <property type="term" value="F:hydrolase activity, hydrolyzing O-glycosyl compounds"/>
    <property type="evidence" value="ECO:0007669"/>
    <property type="project" value="InterPro"/>
</dbReference>
<dbReference type="EMBL" id="KI925467">
    <property type="protein sequence ID" value="ETW74720.1"/>
    <property type="molecule type" value="Genomic_DNA"/>
</dbReference>
<proteinExistence type="predicted"/>
<feature type="domain" description="Endo-beta-1,6-galactanase-like" evidence="1">
    <location>
        <begin position="27"/>
        <end position="221"/>
    </location>
</feature>
<dbReference type="GeneID" id="20667960"/>
<keyword evidence="2" id="KW-0378">Hydrolase</keyword>
<dbReference type="Proteomes" id="UP000030671">
    <property type="component" value="Unassembled WGS sequence"/>
</dbReference>
<dbReference type="InterPro" id="IPR017853">
    <property type="entry name" value="GH"/>
</dbReference>
<dbReference type="InterPro" id="IPR039514">
    <property type="entry name" value="6GAL-like"/>
</dbReference>